<dbReference type="GO" id="GO:0016798">
    <property type="term" value="F:hydrolase activity, acting on glycosyl bonds"/>
    <property type="evidence" value="ECO:0007669"/>
    <property type="project" value="UniProtKB-KW"/>
</dbReference>
<dbReference type="InterPro" id="IPR011049">
    <property type="entry name" value="Serralysin-like_metalloprot_C"/>
</dbReference>
<dbReference type="PRINTS" id="PR00313">
    <property type="entry name" value="CABNDNGRPT"/>
</dbReference>
<dbReference type="PROSITE" id="PS00330">
    <property type="entry name" value="HEMOLYSIN_CALCIUM"/>
    <property type="match status" value="2"/>
</dbReference>
<dbReference type="Pfam" id="PF13403">
    <property type="entry name" value="Hint_2"/>
    <property type="match status" value="1"/>
</dbReference>
<dbReference type="EC" id="3.2.1.-" evidence="5"/>
<dbReference type="STRING" id="696762.PFRI_36760"/>
<feature type="domain" description="Hedgehog/Intein (Hint)" evidence="4">
    <location>
        <begin position="151"/>
        <end position="288"/>
    </location>
</feature>
<evidence type="ECO:0000313" key="5">
    <source>
        <dbReference type="EMBL" id="OJI92081.1"/>
    </source>
</evidence>
<evidence type="ECO:0000256" key="1">
    <source>
        <dbReference type="ARBA" id="ARBA00004613"/>
    </source>
</evidence>
<dbReference type="RefSeq" id="WP_072632161.1">
    <property type="nucleotide sequence ID" value="NZ_MLCB01000201.1"/>
</dbReference>
<accession>A0A1L9NS75</accession>
<dbReference type="GO" id="GO:0005509">
    <property type="term" value="F:calcium ion binding"/>
    <property type="evidence" value="ECO:0007669"/>
    <property type="project" value="InterPro"/>
</dbReference>
<dbReference type="PANTHER" id="PTHR38340">
    <property type="entry name" value="S-LAYER PROTEIN"/>
    <property type="match status" value="1"/>
</dbReference>
<dbReference type="InterPro" id="IPR050557">
    <property type="entry name" value="RTX_toxin/Mannuronan_C5-epim"/>
</dbReference>
<proteinExistence type="predicted"/>
<dbReference type="Gene3D" id="2.150.10.10">
    <property type="entry name" value="Serralysin-like metalloprotease, C-terminal"/>
    <property type="match status" value="1"/>
</dbReference>
<protein>
    <submittedName>
        <fullName evidence="5">Endo-1,3-1,4-beta-glycanase ExsH</fullName>
        <ecNumber evidence="5">3.2.1.-</ecNumber>
    </submittedName>
</protein>
<dbReference type="InterPro" id="IPR036844">
    <property type="entry name" value="Hint_dom_sf"/>
</dbReference>
<name>A0A1L9NS75_9RHOB</name>
<dbReference type="PANTHER" id="PTHR38340:SF1">
    <property type="entry name" value="S-LAYER PROTEIN"/>
    <property type="match status" value="1"/>
</dbReference>
<keyword evidence="5" id="KW-0378">Hydrolase</keyword>
<dbReference type="GO" id="GO:0005576">
    <property type="term" value="C:extracellular region"/>
    <property type="evidence" value="ECO:0007669"/>
    <property type="project" value="UniProtKB-SubCell"/>
</dbReference>
<dbReference type="InterPro" id="IPR018511">
    <property type="entry name" value="Hemolysin-typ_Ca-bd_CS"/>
</dbReference>
<gene>
    <name evidence="5" type="primary">exsH</name>
    <name evidence="5" type="ORF">PFRI_36760</name>
</gene>
<dbReference type="SUPFAM" id="SSF51120">
    <property type="entry name" value="beta-Roll"/>
    <property type="match status" value="1"/>
</dbReference>
<dbReference type="InterPro" id="IPR006141">
    <property type="entry name" value="Intein_N"/>
</dbReference>
<dbReference type="InterPro" id="IPR028992">
    <property type="entry name" value="Hedgehog/Intein_dom"/>
</dbReference>
<dbReference type="SUPFAM" id="SSF51294">
    <property type="entry name" value="Hedgehog/intein (Hint) domain"/>
    <property type="match status" value="1"/>
</dbReference>
<feature type="region of interest" description="Disordered" evidence="3">
    <location>
        <begin position="36"/>
        <end position="56"/>
    </location>
</feature>
<keyword evidence="2" id="KW-0964">Secreted</keyword>
<dbReference type="GO" id="GO:0016539">
    <property type="term" value="P:intein-mediated protein splicing"/>
    <property type="evidence" value="ECO:0007669"/>
    <property type="project" value="InterPro"/>
</dbReference>
<evidence type="ECO:0000313" key="6">
    <source>
        <dbReference type="Proteomes" id="UP000184514"/>
    </source>
</evidence>
<evidence type="ECO:0000256" key="2">
    <source>
        <dbReference type="ARBA" id="ARBA00022525"/>
    </source>
</evidence>
<keyword evidence="5" id="KW-0326">Glycosidase</keyword>
<dbReference type="AlphaFoldDB" id="A0A1L9NS75"/>
<dbReference type="EMBL" id="MLCB01000201">
    <property type="protein sequence ID" value="OJI92081.1"/>
    <property type="molecule type" value="Genomic_DNA"/>
</dbReference>
<evidence type="ECO:0000256" key="3">
    <source>
        <dbReference type="SAM" id="MobiDB-lite"/>
    </source>
</evidence>
<dbReference type="Pfam" id="PF00353">
    <property type="entry name" value="HemolysinCabind"/>
    <property type="match status" value="1"/>
</dbReference>
<dbReference type="PROSITE" id="PS50817">
    <property type="entry name" value="INTEIN_N_TER"/>
    <property type="match status" value="1"/>
</dbReference>
<reference evidence="5 6" key="1">
    <citation type="submission" date="2016-10" db="EMBL/GenBank/DDBJ databases">
        <title>Genome sequence of Planktotalea frisia SH6-1.</title>
        <authorList>
            <person name="Poehlein A."/>
            <person name="Bakenhus I."/>
            <person name="Voget S."/>
            <person name="Brinkhoff T."/>
            <person name="Simon M."/>
        </authorList>
    </citation>
    <scope>NUCLEOTIDE SEQUENCE [LARGE SCALE GENOMIC DNA]</scope>
    <source>
        <strain evidence="5 6">SH6-1</strain>
    </source>
</reference>
<sequence length="335" mass="35712">MPGLPPEPGYSVTGVPFGIEGDDSIDGGAGADTIEGNGGNDTLIGGTGSDSLTGGDGDDTYVFNSGDGVDTITDFNAGNSGSITDGDQANNDFVDLSDFYTNLTELRNDVLDDGVLNQSVGSFGDNTAMGGSLELSGVVASDLTFDNTNVVCFERTTLISTPQGQQMIGDLSVGDDVVTRDNGIQKIRWIGSKTVAGKGHLAPIYIRKGTLGNARDLLVSPQHRMLLRGWQAELLYGENEVLAAAKMLVNDQTIRQITCNEITYVHMLFDDHEIVLAEGCWSESYCPSKENVDALDLSARLELLEMFPELASTSIFNSARTSLKMHEAQVFSGLF</sequence>
<dbReference type="Proteomes" id="UP000184514">
    <property type="component" value="Unassembled WGS sequence"/>
</dbReference>
<keyword evidence="6" id="KW-1185">Reference proteome</keyword>
<evidence type="ECO:0000259" key="4">
    <source>
        <dbReference type="Pfam" id="PF13403"/>
    </source>
</evidence>
<dbReference type="Gene3D" id="2.170.16.10">
    <property type="entry name" value="Hedgehog/Intein (Hint) domain"/>
    <property type="match status" value="1"/>
</dbReference>
<dbReference type="InterPro" id="IPR001343">
    <property type="entry name" value="Hemolysn_Ca-bd"/>
</dbReference>
<comment type="caution">
    <text evidence="5">The sequence shown here is derived from an EMBL/GenBank/DDBJ whole genome shotgun (WGS) entry which is preliminary data.</text>
</comment>
<organism evidence="5 6">
    <name type="scientific">Planktotalea frisia</name>
    <dbReference type="NCBI Taxonomy" id="696762"/>
    <lineage>
        <taxon>Bacteria</taxon>
        <taxon>Pseudomonadati</taxon>
        <taxon>Pseudomonadota</taxon>
        <taxon>Alphaproteobacteria</taxon>
        <taxon>Rhodobacterales</taxon>
        <taxon>Paracoccaceae</taxon>
        <taxon>Planktotalea</taxon>
    </lineage>
</organism>
<comment type="subcellular location">
    <subcellularLocation>
        <location evidence="1">Secreted</location>
    </subcellularLocation>
</comment>